<reference evidence="3 4" key="1">
    <citation type="submission" date="2016-12" db="EMBL/GenBank/DDBJ databases">
        <title>Draft genome sequences of strains Salinicola socius SMB35, Salinicola sp. MH3R3-1 and Chromohalobacter sp. SMB17 from the Verkhnekamsk potash mining region of Russia.</title>
        <authorList>
            <person name="Mavrodi D.V."/>
            <person name="Olsson B.E."/>
            <person name="Korsakova E.S."/>
            <person name="Pyankova A."/>
            <person name="Mavrodi O.V."/>
            <person name="Plotnikova E.G."/>
        </authorList>
    </citation>
    <scope>NUCLEOTIDE SEQUENCE [LARGE SCALE GENOMIC DNA]</scope>
    <source>
        <strain evidence="3 4">SMB35</strain>
    </source>
</reference>
<sequence length="203" mass="21960">MRYPIPDLAPSERHVHAIEIEKSRFICWLCHAPDSAAFDTLLNEARATYPDASHHCSAFIAGAPGEQVAIGFSDDGEPGGTAGRPMFQALEGSGMGQVGAVVTRHFGGTKLGTGGLVRAYTQAVLKALETLPRRAFTERRAVAIQVDFSHEAETRRWLAEHDIPVASADYDSHGARLALEWPADDSVSLTSLEQRLKGALVRL</sequence>
<comment type="caution">
    <text evidence="3">The sequence shown here is derived from an EMBL/GenBank/DDBJ whole genome shotgun (WGS) entry which is preliminary data.</text>
</comment>
<dbReference type="OrthoDB" id="9813771at2"/>
<dbReference type="STRING" id="404433.BTW07_07180"/>
<dbReference type="GO" id="GO:0005737">
    <property type="term" value="C:cytoplasm"/>
    <property type="evidence" value="ECO:0007669"/>
    <property type="project" value="TreeGrafter"/>
</dbReference>
<dbReference type="EMBL" id="MSDO01000009">
    <property type="protein sequence ID" value="OLO04595.1"/>
    <property type="molecule type" value="Genomic_DNA"/>
</dbReference>
<dbReference type="GO" id="GO:0006446">
    <property type="term" value="P:regulation of translational initiation"/>
    <property type="evidence" value="ECO:0007669"/>
    <property type="project" value="TreeGrafter"/>
</dbReference>
<dbReference type="PANTHER" id="PTHR16301">
    <property type="entry name" value="IMPACT-RELATED"/>
    <property type="match status" value="1"/>
</dbReference>
<dbReference type="SUPFAM" id="SSF54211">
    <property type="entry name" value="Ribosomal protein S5 domain 2-like"/>
    <property type="match status" value="1"/>
</dbReference>
<dbReference type="RefSeq" id="WP_075569496.1">
    <property type="nucleotide sequence ID" value="NZ_MSDO01000009.1"/>
</dbReference>
<comment type="similarity">
    <text evidence="1">Belongs to the IMPACT family.</text>
</comment>
<protein>
    <submittedName>
        <fullName evidence="3">IMPACT family protein</fullName>
    </submittedName>
</protein>
<feature type="domain" description="Impact N-terminal" evidence="2">
    <location>
        <begin position="22"/>
        <end position="128"/>
    </location>
</feature>
<dbReference type="Gene3D" id="3.30.230.30">
    <property type="entry name" value="Impact, N-terminal domain"/>
    <property type="match status" value="1"/>
</dbReference>
<dbReference type="PANTHER" id="PTHR16301:SF20">
    <property type="entry name" value="IMPACT FAMILY MEMBER YIGZ"/>
    <property type="match status" value="1"/>
</dbReference>
<dbReference type="InterPro" id="IPR001498">
    <property type="entry name" value="Impact_N"/>
</dbReference>
<dbReference type="InterPro" id="IPR020568">
    <property type="entry name" value="Ribosomal_Su5_D2-typ_SF"/>
</dbReference>
<dbReference type="InterPro" id="IPR036956">
    <property type="entry name" value="Impact_N_sf"/>
</dbReference>
<dbReference type="AlphaFoldDB" id="A0A1Q8ST26"/>
<evidence type="ECO:0000259" key="2">
    <source>
        <dbReference type="Pfam" id="PF01205"/>
    </source>
</evidence>
<keyword evidence="4" id="KW-1185">Reference proteome</keyword>
<evidence type="ECO:0000313" key="4">
    <source>
        <dbReference type="Proteomes" id="UP000186878"/>
    </source>
</evidence>
<dbReference type="InterPro" id="IPR023582">
    <property type="entry name" value="Impact"/>
</dbReference>
<dbReference type="Pfam" id="PF01205">
    <property type="entry name" value="Impact_N"/>
    <property type="match status" value="1"/>
</dbReference>
<evidence type="ECO:0000313" key="3">
    <source>
        <dbReference type="EMBL" id="OLO04595.1"/>
    </source>
</evidence>
<evidence type="ECO:0000256" key="1">
    <source>
        <dbReference type="ARBA" id="ARBA00007665"/>
    </source>
</evidence>
<name>A0A1Q8ST26_9GAMM</name>
<proteinExistence type="inferred from homology"/>
<gene>
    <name evidence="3" type="ORF">BTW07_07180</name>
</gene>
<dbReference type="Proteomes" id="UP000186878">
    <property type="component" value="Unassembled WGS sequence"/>
</dbReference>
<accession>A0A1Q8ST26</accession>
<organism evidence="3 4">
    <name type="scientific">Salinicola socius</name>
    <dbReference type="NCBI Taxonomy" id="404433"/>
    <lineage>
        <taxon>Bacteria</taxon>
        <taxon>Pseudomonadati</taxon>
        <taxon>Pseudomonadota</taxon>
        <taxon>Gammaproteobacteria</taxon>
        <taxon>Oceanospirillales</taxon>
        <taxon>Halomonadaceae</taxon>
        <taxon>Salinicola</taxon>
    </lineage>
</organism>